<keyword evidence="1" id="KW-0472">Membrane</keyword>
<keyword evidence="3" id="KW-1185">Reference proteome</keyword>
<protein>
    <submittedName>
        <fullName evidence="2">Uncharacterized protein</fullName>
    </submittedName>
</protein>
<feature type="transmembrane region" description="Helical" evidence="1">
    <location>
        <begin position="120"/>
        <end position="137"/>
    </location>
</feature>
<accession>A0A928VQF8</accession>
<comment type="caution">
    <text evidence="2">The sequence shown here is derived from an EMBL/GenBank/DDBJ whole genome shotgun (WGS) entry which is preliminary data.</text>
</comment>
<name>A0A928VQF8_9CYAN</name>
<gene>
    <name evidence="2" type="ORF">IQ266_19160</name>
</gene>
<feature type="transmembrane region" description="Helical" evidence="1">
    <location>
        <begin position="49"/>
        <end position="68"/>
    </location>
</feature>
<dbReference type="Proteomes" id="UP000625316">
    <property type="component" value="Unassembled WGS sequence"/>
</dbReference>
<keyword evidence="1" id="KW-1133">Transmembrane helix</keyword>
<dbReference type="RefSeq" id="WP_264326684.1">
    <property type="nucleotide sequence ID" value="NZ_JADEXQ010000078.1"/>
</dbReference>
<evidence type="ECO:0000256" key="1">
    <source>
        <dbReference type="SAM" id="Phobius"/>
    </source>
</evidence>
<keyword evidence="1" id="KW-0812">Transmembrane</keyword>
<feature type="transmembrane region" description="Helical" evidence="1">
    <location>
        <begin position="89"/>
        <end position="108"/>
    </location>
</feature>
<proteinExistence type="predicted"/>
<dbReference type="AlphaFoldDB" id="A0A928VQF8"/>
<sequence length="172" mass="19699">MRSSHHQIWRNHNFLVMHRDAELPDRCIRTNLPANGQRFTARLYWHPPAIYLFLLMNILVYAIAALIVRKQFVIRCSISRQALDRRKQGKIMLCSGCLLGLCLCFGAVDTDPGSAEFAWLFFGGALLFVFSLLIGVARSTIVRIQKIEGDYIWLTGVSPEFLSELPDWRTKS</sequence>
<evidence type="ECO:0000313" key="2">
    <source>
        <dbReference type="EMBL" id="MBE9031857.1"/>
    </source>
</evidence>
<evidence type="ECO:0000313" key="3">
    <source>
        <dbReference type="Proteomes" id="UP000625316"/>
    </source>
</evidence>
<dbReference type="EMBL" id="JADEXQ010000078">
    <property type="protein sequence ID" value="MBE9031857.1"/>
    <property type="molecule type" value="Genomic_DNA"/>
</dbReference>
<reference evidence="2" key="1">
    <citation type="submission" date="2020-10" db="EMBL/GenBank/DDBJ databases">
        <authorList>
            <person name="Castelo-Branco R."/>
            <person name="Eusebio N."/>
            <person name="Adriana R."/>
            <person name="Vieira A."/>
            <person name="Brugerolle De Fraissinette N."/>
            <person name="Rezende De Castro R."/>
            <person name="Schneider M.P."/>
            <person name="Vasconcelos V."/>
            <person name="Leao P.N."/>
        </authorList>
    </citation>
    <scope>NUCLEOTIDE SEQUENCE</scope>
    <source>
        <strain evidence="2">LEGE 11480</strain>
    </source>
</reference>
<organism evidence="2 3">
    <name type="scientific">Romeriopsis navalis LEGE 11480</name>
    <dbReference type="NCBI Taxonomy" id="2777977"/>
    <lineage>
        <taxon>Bacteria</taxon>
        <taxon>Bacillati</taxon>
        <taxon>Cyanobacteriota</taxon>
        <taxon>Cyanophyceae</taxon>
        <taxon>Leptolyngbyales</taxon>
        <taxon>Leptolyngbyaceae</taxon>
        <taxon>Romeriopsis</taxon>
        <taxon>Romeriopsis navalis</taxon>
    </lineage>
</organism>